<dbReference type="Pfam" id="PF22816">
    <property type="entry name" value="CatAgl_D2"/>
    <property type="match status" value="1"/>
</dbReference>
<proteinExistence type="predicted"/>
<dbReference type="InterPro" id="IPR008979">
    <property type="entry name" value="Galactose-bd-like_sf"/>
</dbReference>
<evidence type="ECO:0000313" key="3">
    <source>
        <dbReference type="Proteomes" id="UP000828924"/>
    </source>
</evidence>
<dbReference type="Gene3D" id="2.60.120.260">
    <property type="entry name" value="Galactose-binding domain-like"/>
    <property type="match status" value="3"/>
</dbReference>
<dbReference type="Pfam" id="PF03422">
    <property type="entry name" value="CBM_6"/>
    <property type="match status" value="1"/>
</dbReference>
<dbReference type="CDD" id="cd04083">
    <property type="entry name" value="CBM35_Lmo2446-like"/>
    <property type="match status" value="1"/>
</dbReference>
<dbReference type="PANTHER" id="PTHR43863:SF2">
    <property type="entry name" value="MALTASE-GLUCOAMYLASE"/>
    <property type="match status" value="1"/>
</dbReference>
<dbReference type="CDD" id="cd14490">
    <property type="entry name" value="CBM6-CBM35-CBM36_like_1"/>
    <property type="match status" value="1"/>
</dbReference>
<dbReference type="RefSeq" id="WP_277932529.1">
    <property type="nucleotide sequence ID" value="NZ_CP071872.1"/>
</dbReference>
<dbReference type="InterPro" id="IPR006626">
    <property type="entry name" value="PbH1"/>
</dbReference>
<organism evidence="2 3">
    <name type="scientific">Streptomyces formicae</name>
    <dbReference type="NCBI Taxonomy" id="1616117"/>
    <lineage>
        <taxon>Bacteria</taxon>
        <taxon>Bacillati</taxon>
        <taxon>Actinomycetota</taxon>
        <taxon>Actinomycetes</taxon>
        <taxon>Kitasatosporales</taxon>
        <taxon>Streptomycetaceae</taxon>
        <taxon>Streptomyces</taxon>
    </lineage>
</organism>
<evidence type="ECO:0000313" key="2">
    <source>
        <dbReference type="EMBL" id="UNM10401.1"/>
    </source>
</evidence>
<dbReference type="SMART" id="SM00710">
    <property type="entry name" value="PbH1"/>
    <property type="match status" value="8"/>
</dbReference>
<dbReference type="InterPro" id="IPR055149">
    <property type="entry name" value="Agl_cat_D2"/>
</dbReference>
<keyword evidence="3" id="KW-1185">Reference proteome</keyword>
<feature type="domain" description="CBM6" evidence="1">
    <location>
        <begin position="180"/>
        <end position="303"/>
    </location>
</feature>
<dbReference type="SUPFAM" id="SSF49785">
    <property type="entry name" value="Galactose-binding domain-like"/>
    <property type="match status" value="2"/>
</dbReference>
<dbReference type="InterPro" id="IPR011050">
    <property type="entry name" value="Pectin_lyase_fold/virulence"/>
</dbReference>
<sequence length="841" mass="87047">MSSSASTRTRTGKTRTARLILVLLGLLLYGAAAPSVQAVAAGPLEAESAALSGGAVAESEHGGYTGTGYVGGYTDGHKGTASTAFTVQSAAAGSGSIAIRYANGTTATMTLSLYVNGTKVRQIALPATANWATWATRDEPVSYTQGANTIALTFTTSDSGNVNLDNITPTTPVEPGPETLSHQAEKAFRSGGPSQASTVAGYEGSGYLTGFTATGARAVFAVNAPTAATYPVAVRYRTTGTSQATLTLSANGTTAHRLTLPGTSGAWATATTDAPLRAQLNNLTLRTEPGDNGDLLLDGIDVDGASANAARGATVPYTTYELENGTTNASAIGPDRTYLTPASEASGRRAVVLDATGEYVQITLTRPANALTLRYSIPDNAAGTGIQAPLSVYADGSHIRDLDLTSKYAWVYGNYPYGNDPSQGSGHRFFDETRAVIGDFPAGTVLKFQKDSGDSAPSYTLDLVETETAPAASTMPAGFLSATDLGVTPDNGSDDTAALNSAVSTARSQGKGLWLPKGAYDISDHVNLTGIALRGAGEWHTVLRGKNGKGGLFGRGGTSTIQDLTIAGDVSYRDDANFHTAIEGDFGTGSTVQNVWIEHTKVGLWIDAPTDGLYVSGLRIRDTFADGVNLHKGTRNTEVSQSSVRNTGDDGLAMFSEAQAVTNCVFRYNTVQLPMLANAAAIYGGNDNRIEDNLLSDTVNASAGVAISTRNFPPAPLPFGGTTTVQRNTLQRTGGYEANWQTRLGALWIYADGSDITAPVLVQDNDILDSTYSGLLISWQKTVGALTVRNTKIDKAGHYGIEINAAGAGTFSGTTVSQAVSGGLSVAGGFTITRGAGNSGW</sequence>
<evidence type="ECO:0000259" key="1">
    <source>
        <dbReference type="PROSITE" id="PS51175"/>
    </source>
</evidence>
<gene>
    <name evidence="2" type="ORF">J4032_01765</name>
</gene>
<name>A0ABY3WIP7_9ACTN</name>
<dbReference type="SUPFAM" id="SSF51126">
    <property type="entry name" value="Pectin lyase-like"/>
    <property type="match status" value="1"/>
</dbReference>
<dbReference type="InterPro" id="IPR033801">
    <property type="entry name" value="CBM6-CBM35-CBM36-like_1"/>
</dbReference>
<dbReference type="InterPro" id="IPR051816">
    <property type="entry name" value="Glycosyl_Hydrolase_31"/>
</dbReference>
<dbReference type="InterPro" id="IPR005084">
    <property type="entry name" value="CBM6"/>
</dbReference>
<reference evidence="2 3" key="1">
    <citation type="submission" date="2021-03" db="EMBL/GenBank/DDBJ databases">
        <title>Complete genome of Streptomyces formicae strain 1H-GS9 (DSM 100524).</title>
        <authorList>
            <person name="Atanasov K.E."/>
            <person name="Altabella T."/>
            <person name="Ferrer A."/>
        </authorList>
    </citation>
    <scope>NUCLEOTIDE SEQUENCE [LARGE SCALE GENOMIC DNA]</scope>
    <source>
        <strain evidence="2 3">1H-GS9</strain>
    </source>
</reference>
<protein>
    <submittedName>
        <fullName evidence="2">Right-handed parallel beta-helix repeat-containing protein</fullName>
    </submittedName>
</protein>
<dbReference type="Proteomes" id="UP000828924">
    <property type="component" value="Chromosome"/>
</dbReference>
<dbReference type="PANTHER" id="PTHR43863">
    <property type="entry name" value="HYDROLASE, PUTATIVE (AFU_ORTHOLOGUE AFUA_1G03140)-RELATED"/>
    <property type="match status" value="1"/>
</dbReference>
<dbReference type="InterPro" id="IPR012334">
    <property type="entry name" value="Pectin_lyas_fold"/>
</dbReference>
<dbReference type="Pfam" id="PF22815">
    <property type="entry name" value="CatAgl_D1"/>
    <property type="match status" value="1"/>
</dbReference>
<accession>A0ABY3WIP7</accession>
<dbReference type="Gene3D" id="2.160.20.10">
    <property type="entry name" value="Single-stranded right-handed beta-helix, Pectin lyase-like"/>
    <property type="match status" value="1"/>
</dbReference>
<dbReference type="PROSITE" id="PS51175">
    <property type="entry name" value="CBM6"/>
    <property type="match status" value="2"/>
</dbReference>
<dbReference type="EMBL" id="CP071872">
    <property type="protein sequence ID" value="UNM10401.1"/>
    <property type="molecule type" value="Genomic_DNA"/>
</dbReference>
<feature type="domain" description="CBM6" evidence="1">
    <location>
        <begin position="42"/>
        <end position="170"/>
    </location>
</feature>